<accession>A0A9D1L1M1</accession>
<proteinExistence type="predicted"/>
<evidence type="ECO:0008006" key="3">
    <source>
        <dbReference type="Google" id="ProtNLM"/>
    </source>
</evidence>
<dbReference type="EMBL" id="DVMJ01000078">
    <property type="protein sequence ID" value="HIU14231.1"/>
    <property type="molecule type" value="Genomic_DNA"/>
</dbReference>
<evidence type="ECO:0000313" key="2">
    <source>
        <dbReference type="Proteomes" id="UP000824175"/>
    </source>
</evidence>
<dbReference type="Proteomes" id="UP000824175">
    <property type="component" value="Unassembled WGS sequence"/>
</dbReference>
<protein>
    <recommendedName>
        <fullName evidence="3">Outer membrane lipoprotein-sorting protein</fullName>
    </recommendedName>
</protein>
<dbReference type="AlphaFoldDB" id="A0A9D1L1M1"/>
<gene>
    <name evidence="1" type="ORF">IAD15_09205</name>
</gene>
<reference evidence="1" key="1">
    <citation type="submission" date="2020-10" db="EMBL/GenBank/DDBJ databases">
        <authorList>
            <person name="Gilroy R."/>
        </authorList>
    </citation>
    <scope>NUCLEOTIDE SEQUENCE</scope>
    <source>
        <strain evidence="1">CHK195-11698</strain>
    </source>
</reference>
<name>A0A9D1L1M1_9FIRM</name>
<organism evidence="1 2">
    <name type="scientific">Candidatus Fimiplasma intestinipullorum</name>
    <dbReference type="NCBI Taxonomy" id="2840825"/>
    <lineage>
        <taxon>Bacteria</taxon>
        <taxon>Bacillati</taxon>
        <taxon>Bacillota</taxon>
        <taxon>Clostridia</taxon>
        <taxon>Eubacteriales</taxon>
        <taxon>Candidatus Fimiplasma</taxon>
    </lineage>
</organism>
<evidence type="ECO:0000313" key="1">
    <source>
        <dbReference type="EMBL" id="HIU14231.1"/>
    </source>
</evidence>
<sequence>MKKIVIAIVAVVVLVGGLLIYKFQKPTLNKAYQAVKDDYSSYTMEGTLSMMDGENLREYQVHVDYTCQDETEYFLVSLSDPDLSQSQKIIRNAEGVFVVTPTLNRAFQFKSDWPYNSPKPYIYQSLLAILEGEYDSEKTEQGYQVTAPLSYEADPRVVSVEIGFDHDLAPLYVYYYDENASEIIWLEVSQFQRDVDLDLATFSIEKATQEQTETSSASVGESSLPYYPLELMGCQLAYDEKTEINGEMKHILKFEGDHHFTLVESSLSREEELEVLAMDGDVLEMASGIAFISDEGISLLENDVLCQIYSDTLTQEEMLQVATSLDGSLMK</sequence>
<reference evidence="1" key="2">
    <citation type="journal article" date="2021" name="PeerJ">
        <title>Extensive microbial diversity within the chicken gut microbiome revealed by metagenomics and culture.</title>
        <authorList>
            <person name="Gilroy R."/>
            <person name="Ravi A."/>
            <person name="Getino M."/>
            <person name="Pursley I."/>
            <person name="Horton D.L."/>
            <person name="Alikhan N.F."/>
            <person name="Baker D."/>
            <person name="Gharbi K."/>
            <person name="Hall N."/>
            <person name="Watson M."/>
            <person name="Adriaenssens E.M."/>
            <person name="Foster-Nyarko E."/>
            <person name="Jarju S."/>
            <person name="Secka A."/>
            <person name="Antonio M."/>
            <person name="Oren A."/>
            <person name="Chaudhuri R.R."/>
            <person name="La Ragione R."/>
            <person name="Hildebrand F."/>
            <person name="Pallen M.J."/>
        </authorList>
    </citation>
    <scope>NUCLEOTIDE SEQUENCE</scope>
    <source>
        <strain evidence="1">CHK195-11698</strain>
    </source>
</reference>
<comment type="caution">
    <text evidence="1">The sequence shown here is derived from an EMBL/GenBank/DDBJ whole genome shotgun (WGS) entry which is preliminary data.</text>
</comment>